<feature type="chain" id="PRO_5043597797" evidence="1">
    <location>
        <begin position="24"/>
        <end position="119"/>
    </location>
</feature>
<dbReference type="EMBL" id="JASBNA010000005">
    <property type="protein sequence ID" value="KAK7692052.1"/>
    <property type="molecule type" value="Genomic_DNA"/>
</dbReference>
<name>A0AAW0GQ59_9APHY</name>
<keyword evidence="3" id="KW-1185">Reference proteome</keyword>
<dbReference type="AlphaFoldDB" id="A0AAW0GQ59"/>
<protein>
    <submittedName>
        <fullName evidence="2">Uncharacterized protein</fullName>
    </submittedName>
</protein>
<feature type="signal peptide" evidence="1">
    <location>
        <begin position="1"/>
        <end position="23"/>
    </location>
</feature>
<sequence>MIHFRSSLYILFAAATTIIPVLSAPLGMSDVGNLPLPITSDHEGTNLDIRDAFPLDMTLFLDGLEGNLLSTIEPGPAAAEGLSATGAFEDGPDRQRVTSHIVGCTNTFKFLLSEYVICL</sequence>
<proteinExistence type="predicted"/>
<gene>
    <name evidence="2" type="ORF">QCA50_005457</name>
</gene>
<accession>A0AAW0GQ59</accession>
<evidence type="ECO:0000313" key="3">
    <source>
        <dbReference type="Proteomes" id="UP001385951"/>
    </source>
</evidence>
<evidence type="ECO:0000313" key="2">
    <source>
        <dbReference type="EMBL" id="KAK7692052.1"/>
    </source>
</evidence>
<reference evidence="2 3" key="1">
    <citation type="submission" date="2022-09" db="EMBL/GenBank/DDBJ databases">
        <authorList>
            <person name="Palmer J.M."/>
        </authorList>
    </citation>
    <scope>NUCLEOTIDE SEQUENCE [LARGE SCALE GENOMIC DNA]</scope>
    <source>
        <strain evidence="2 3">DSM 7382</strain>
    </source>
</reference>
<keyword evidence="1" id="KW-0732">Signal</keyword>
<dbReference type="Proteomes" id="UP001385951">
    <property type="component" value="Unassembled WGS sequence"/>
</dbReference>
<comment type="caution">
    <text evidence="2">The sequence shown here is derived from an EMBL/GenBank/DDBJ whole genome shotgun (WGS) entry which is preliminary data.</text>
</comment>
<evidence type="ECO:0000256" key="1">
    <source>
        <dbReference type="SAM" id="SignalP"/>
    </source>
</evidence>
<organism evidence="2 3">
    <name type="scientific">Cerrena zonata</name>
    <dbReference type="NCBI Taxonomy" id="2478898"/>
    <lineage>
        <taxon>Eukaryota</taxon>
        <taxon>Fungi</taxon>
        <taxon>Dikarya</taxon>
        <taxon>Basidiomycota</taxon>
        <taxon>Agaricomycotina</taxon>
        <taxon>Agaricomycetes</taxon>
        <taxon>Polyporales</taxon>
        <taxon>Cerrenaceae</taxon>
        <taxon>Cerrena</taxon>
    </lineage>
</organism>